<dbReference type="AlphaFoldDB" id="A0A8J3D9P4"/>
<dbReference type="Proteomes" id="UP000598271">
    <property type="component" value="Unassembled WGS sequence"/>
</dbReference>
<feature type="transmembrane region" description="Helical" evidence="7">
    <location>
        <begin position="67"/>
        <end position="87"/>
    </location>
</feature>
<feature type="domain" description="YetF C-terminal" evidence="8">
    <location>
        <begin position="90"/>
        <end position="160"/>
    </location>
</feature>
<feature type="transmembrane region" description="Helical" evidence="7">
    <location>
        <begin position="12"/>
        <end position="30"/>
    </location>
</feature>
<dbReference type="RefSeq" id="WP_189565116.1">
    <property type="nucleotide sequence ID" value="NZ_BMXF01000002.1"/>
</dbReference>
<proteinExistence type="inferred from homology"/>
<reference evidence="10 11" key="1">
    <citation type="journal article" date="2014" name="Int. J. Syst. Evol. Microbiol.">
        <title>Complete genome sequence of Corynebacterium casei LMG S-19264T (=DSM 44701T), isolated from a smear-ripened cheese.</title>
        <authorList>
            <consortium name="US DOE Joint Genome Institute (JGI-PGF)"/>
            <person name="Walter F."/>
            <person name="Albersmeier A."/>
            <person name="Kalinowski J."/>
            <person name="Ruckert C."/>
        </authorList>
    </citation>
    <scope>NUCLEOTIDE SEQUENCE [LARGE SCALE GENOMIC DNA]</scope>
    <source>
        <strain evidence="10 11">KCTC 12866</strain>
    </source>
</reference>
<evidence type="ECO:0000259" key="9">
    <source>
        <dbReference type="Pfam" id="PF20730"/>
    </source>
</evidence>
<accession>A0A8J3D9P4</accession>
<keyword evidence="6 7" id="KW-0472">Membrane</keyword>
<dbReference type="GO" id="GO:0005886">
    <property type="term" value="C:plasma membrane"/>
    <property type="evidence" value="ECO:0007669"/>
    <property type="project" value="UniProtKB-SubCell"/>
</dbReference>
<evidence type="ECO:0000256" key="7">
    <source>
        <dbReference type="SAM" id="Phobius"/>
    </source>
</evidence>
<evidence type="ECO:0000313" key="10">
    <source>
        <dbReference type="EMBL" id="GHB72601.1"/>
    </source>
</evidence>
<evidence type="ECO:0000313" key="11">
    <source>
        <dbReference type="Proteomes" id="UP000598271"/>
    </source>
</evidence>
<name>A0A8J3D9P4_9BACT</name>
<evidence type="ECO:0000256" key="6">
    <source>
        <dbReference type="ARBA" id="ARBA00023136"/>
    </source>
</evidence>
<feature type="domain" description="YetF-like N-terminal transmembrane" evidence="9">
    <location>
        <begin position="13"/>
        <end position="86"/>
    </location>
</feature>
<comment type="similarity">
    <text evidence="2">Belongs to the UPF0702 family.</text>
</comment>
<dbReference type="InterPro" id="IPR007353">
    <property type="entry name" value="DUF421"/>
</dbReference>
<comment type="subcellular location">
    <subcellularLocation>
        <location evidence="1">Cell membrane</location>
        <topology evidence="1">Multi-pass membrane protein</topology>
    </subcellularLocation>
</comment>
<evidence type="ECO:0000259" key="8">
    <source>
        <dbReference type="Pfam" id="PF04239"/>
    </source>
</evidence>
<dbReference type="InterPro" id="IPR048454">
    <property type="entry name" value="YetF_N"/>
</dbReference>
<comment type="caution">
    <text evidence="10">The sequence shown here is derived from an EMBL/GenBank/DDBJ whole genome shotgun (WGS) entry which is preliminary data.</text>
</comment>
<keyword evidence="3" id="KW-1003">Cell membrane</keyword>
<keyword evidence="4 7" id="KW-0812">Transmembrane</keyword>
<dbReference type="EMBL" id="BMXF01000002">
    <property type="protein sequence ID" value="GHB72601.1"/>
    <property type="molecule type" value="Genomic_DNA"/>
</dbReference>
<dbReference type="PANTHER" id="PTHR34582:SF6">
    <property type="entry name" value="UPF0702 TRANSMEMBRANE PROTEIN YCAP"/>
    <property type="match status" value="1"/>
</dbReference>
<dbReference type="PANTHER" id="PTHR34582">
    <property type="entry name" value="UPF0702 TRANSMEMBRANE PROTEIN YCAP"/>
    <property type="match status" value="1"/>
</dbReference>
<dbReference type="Gene3D" id="3.30.240.20">
    <property type="entry name" value="bsu07140 like domains"/>
    <property type="match status" value="1"/>
</dbReference>
<dbReference type="Pfam" id="PF04239">
    <property type="entry name" value="DUF421"/>
    <property type="match status" value="1"/>
</dbReference>
<sequence>MEKIFFDNWTSIIRIAINTTLAYAAIVILLRMSGKRTLSKMNAFDFIVTVALGSSLATVALSKDIPLLDGVLAFVLFISLQYCLTWLSVRVKAVKKLVTSEPVLLLYQGKMLREVMKRERITEEEINMAVRESGTSDLQNIHSIVLETTGTMSIIPERDAQTADAMDNVRKYPGTT</sequence>
<evidence type="ECO:0000256" key="2">
    <source>
        <dbReference type="ARBA" id="ARBA00006448"/>
    </source>
</evidence>
<protein>
    <submittedName>
        <fullName evidence="10">DUF421 domain-containing protein</fullName>
    </submittedName>
</protein>
<evidence type="ECO:0000256" key="1">
    <source>
        <dbReference type="ARBA" id="ARBA00004651"/>
    </source>
</evidence>
<evidence type="ECO:0000256" key="3">
    <source>
        <dbReference type="ARBA" id="ARBA00022475"/>
    </source>
</evidence>
<gene>
    <name evidence="10" type="ORF">GCM10007390_28350</name>
</gene>
<keyword evidence="5 7" id="KW-1133">Transmembrane helix</keyword>
<evidence type="ECO:0000256" key="5">
    <source>
        <dbReference type="ARBA" id="ARBA00022989"/>
    </source>
</evidence>
<feature type="transmembrane region" description="Helical" evidence="7">
    <location>
        <begin position="42"/>
        <end position="61"/>
    </location>
</feature>
<organism evidence="10 11">
    <name type="scientific">Persicitalea jodogahamensis</name>
    <dbReference type="NCBI Taxonomy" id="402147"/>
    <lineage>
        <taxon>Bacteria</taxon>
        <taxon>Pseudomonadati</taxon>
        <taxon>Bacteroidota</taxon>
        <taxon>Cytophagia</taxon>
        <taxon>Cytophagales</taxon>
        <taxon>Spirosomataceae</taxon>
        <taxon>Persicitalea</taxon>
    </lineage>
</organism>
<dbReference type="Pfam" id="PF20730">
    <property type="entry name" value="YetF_N"/>
    <property type="match status" value="1"/>
</dbReference>
<dbReference type="InterPro" id="IPR023090">
    <property type="entry name" value="UPF0702_alpha/beta_dom_sf"/>
</dbReference>
<keyword evidence="11" id="KW-1185">Reference proteome</keyword>
<evidence type="ECO:0000256" key="4">
    <source>
        <dbReference type="ARBA" id="ARBA00022692"/>
    </source>
</evidence>